<evidence type="ECO:0000313" key="1">
    <source>
        <dbReference type="EMBL" id="AFM20569.1"/>
    </source>
</evidence>
<dbReference type="Pfam" id="PF24830">
    <property type="entry name" value="DUF7714"/>
    <property type="match status" value="1"/>
</dbReference>
<reference evidence="1 2" key="1">
    <citation type="submission" date="2012-06" db="EMBL/GenBank/DDBJ databases">
        <title>Complete sequence of plasmid 2 of Mycobacterium chubuense NBB4.</title>
        <authorList>
            <consortium name="US DOE Joint Genome Institute"/>
            <person name="Lucas S."/>
            <person name="Han J."/>
            <person name="Lapidus A."/>
            <person name="Cheng J.-F."/>
            <person name="Goodwin L."/>
            <person name="Pitluck S."/>
            <person name="Peters L."/>
            <person name="Mikhailova N."/>
            <person name="Teshima H."/>
            <person name="Detter J.C."/>
            <person name="Han C."/>
            <person name="Tapia R."/>
            <person name="Land M."/>
            <person name="Hauser L."/>
            <person name="Kyrpides N."/>
            <person name="Ivanova N."/>
            <person name="Pagani I."/>
            <person name="Mattes T."/>
            <person name="Holmes A."/>
            <person name="Rutledge P."/>
            <person name="Paulsen I."/>
            <person name="Coleman N."/>
            <person name="Woyke T."/>
        </authorList>
    </citation>
    <scope>NUCLEOTIDE SEQUENCE [LARGE SCALE GENOMIC DNA]</scope>
    <source>
        <strain evidence="1 2">NBB4</strain>
        <plasmid evidence="1 2">pMYCCH.02</plasmid>
    </source>
</reference>
<accession>I4BTG2</accession>
<dbReference type="InterPro" id="IPR056131">
    <property type="entry name" value="DUF7714"/>
</dbReference>
<geneLocation type="plasmid" evidence="1 2">
    <name>pMYCCH.02</name>
</geneLocation>
<dbReference type="Proteomes" id="UP000006057">
    <property type="component" value="Plasmid pMYCCH.02"/>
</dbReference>
<dbReference type="RefSeq" id="WP_014805810.1">
    <property type="nucleotide sequence ID" value="NC_018023.1"/>
</dbReference>
<dbReference type="KEGG" id="mcb:Mycch_5965"/>
<organism evidence="1 2">
    <name type="scientific">Mycolicibacterium chubuense (strain NBB4)</name>
    <name type="common">Mycobacterium chubuense</name>
    <dbReference type="NCBI Taxonomy" id="710421"/>
    <lineage>
        <taxon>Bacteria</taxon>
        <taxon>Bacillati</taxon>
        <taxon>Actinomycetota</taxon>
        <taxon>Actinomycetes</taxon>
        <taxon>Mycobacteriales</taxon>
        <taxon>Mycobacteriaceae</taxon>
        <taxon>Mycolicibacterium</taxon>
    </lineage>
</organism>
<keyword evidence="1" id="KW-0614">Plasmid</keyword>
<name>I4BTG2_MYCCN</name>
<dbReference type="AlphaFoldDB" id="I4BTG2"/>
<dbReference type="OrthoDB" id="3612465at2"/>
<keyword evidence="2" id="KW-1185">Reference proteome</keyword>
<evidence type="ECO:0000313" key="2">
    <source>
        <dbReference type="Proteomes" id="UP000006057"/>
    </source>
</evidence>
<sequence length="308" mass="34152">MIALPAVNEITRPYRGLSVQEVDFDLTEAAITHYLAGREVYRRTSFLALRRKDRTALVAVVKESSAPLFSPVVELRVLALPERVAFIESPDTDVGNATALATAAQAHHRAGVLAYVVQGRYQHINFIWDPRPIPVRLTEVVPPWPPKLFAMAQQAIAFDEELPPIELQLDAVDITELAQRNPASDYLLPCRGAGTEIAGRVSFLDTRPADRLNWLMIGCTRSLEFHRHFYDDEPDRIDICPAATARGPGELTLAKCCLIERGTRFEPGAAVVPWGSNLDEVREALRYLTGVPPVSNLQAGSDDEHQRA</sequence>
<protein>
    <submittedName>
        <fullName evidence="1">Uncharacterized protein</fullName>
    </submittedName>
</protein>
<proteinExistence type="predicted"/>
<gene>
    <name evidence="1" type="ordered locus">Mycch_5965</name>
</gene>
<dbReference type="EMBL" id="CP003055">
    <property type="protein sequence ID" value="AFM20569.1"/>
    <property type="molecule type" value="Genomic_DNA"/>
</dbReference>
<dbReference type="HOGENOM" id="CLU_902998_0_0_11"/>